<accession>A0A6A4J8J3</accession>
<feature type="region of interest" description="Disordered" evidence="4">
    <location>
        <begin position="49"/>
        <end position="71"/>
    </location>
</feature>
<evidence type="ECO:0000313" key="8">
    <source>
        <dbReference type="Proteomes" id="UP000466442"/>
    </source>
</evidence>
<dbReference type="Gene3D" id="2.10.90.10">
    <property type="entry name" value="Cystine-knot cytokines"/>
    <property type="match status" value="1"/>
</dbReference>
<dbReference type="InterPro" id="IPR001839">
    <property type="entry name" value="TGF-b_C"/>
</dbReference>
<protein>
    <recommendedName>
        <fullName evidence="6">TGF-beta family profile domain-containing protein</fullName>
    </recommendedName>
</protein>
<evidence type="ECO:0000256" key="1">
    <source>
        <dbReference type="ARBA" id="ARBA00004613"/>
    </source>
</evidence>
<comment type="caution">
    <text evidence="7">The sequence shown here is derived from an EMBL/GenBank/DDBJ whole genome shotgun (WGS) entry which is preliminary data.</text>
</comment>
<name>A0A6A4J8J3_APOLU</name>
<evidence type="ECO:0000256" key="3">
    <source>
        <dbReference type="RuleBase" id="RU000354"/>
    </source>
</evidence>
<gene>
    <name evidence="7" type="ORF">GE061_018519</name>
</gene>
<feature type="domain" description="TGF-beta family profile" evidence="6">
    <location>
        <begin position="162"/>
        <end position="287"/>
    </location>
</feature>
<dbReference type="SMART" id="SM00204">
    <property type="entry name" value="TGFB"/>
    <property type="match status" value="1"/>
</dbReference>
<dbReference type="EMBL" id="WIXP02000008">
    <property type="protein sequence ID" value="KAF6207278.1"/>
    <property type="molecule type" value="Genomic_DNA"/>
</dbReference>
<dbReference type="AlphaFoldDB" id="A0A6A4J8J3"/>
<feature type="signal peptide" evidence="5">
    <location>
        <begin position="1"/>
        <end position="18"/>
    </location>
</feature>
<keyword evidence="8" id="KW-1185">Reference proteome</keyword>
<feature type="chain" id="PRO_5043927069" description="TGF-beta family profile domain-containing protein" evidence="5">
    <location>
        <begin position="19"/>
        <end position="287"/>
    </location>
</feature>
<keyword evidence="3" id="KW-0339">Growth factor</keyword>
<proteinExistence type="inferred from homology"/>
<evidence type="ECO:0000256" key="5">
    <source>
        <dbReference type="SAM" id="SignalP"/>
    </source>
</evidence>
<feature type="compositionally biased region" description="Basic and acidic residues" evidence="4">
    <location>
        <begin position="49"/>
        <end position="58"/>
    </location>
</feature>
<dbReference type="PROSITE" id="PS51362">
    <property type="entry name" value="TGF_BETA_2"/>
    <property type="match status" value="1"/>
</dbReference>
<evidence type="ECO:0000256" key="2">
    <source>
        <dbReference type="ARBA" id="ARBA00022525"/>
    </source>
</evidence>
<dbReference type="InterPro" id="IPR029034">
    <property type="entry name" value="Cystine-knot_cytokine"/>
</dbReference>
<dbReference type="SUPFAM" id="SSF57501">
    <property type="entry name" value="Cystine-knot cytokines"/>
    <property type="match status" value="1"/>
</dbReference>
<evidence type="ECO:0000256" key="4">
    <source>
        <dbReference type="SAM" id="MobiDB-lite"/>
    </source>
</evidence>
<dbReference type="Proteomes" id="UP000466442">
    <property type="component" value="Unassembled WGS sequence"/>
</dbReference>
<dbReference type="GO" id="GO:0008083">
    <property type="term" value="F:growth factor activity"/>
    <property type="evidence" value="ECO:0007669"/>
    <property type="project" value="UniProtKB-KW"/>
</dbReference>
<keyword evidence="2" id="KW-0964">Secreted</keyword>
<reference evidence="7" key="1">
    <citation type="journal article" date="2021" name="Mol. Ecol. Resour.">
        <title>Apolygus lucorum genome provides insights into omnivorousness and mesophyll feeding.</title>
        <authorList>
            <person name="Liu Y."/>
            <person name="Liu H."/>
            <person name="Wang H."/>
            <person name="Huang T."/>
            <person name="Liu B."/>
            <person name="Yang B."/>
            <person name="Yin L."/>
            <person name="Li B."/>
            <person name="Zhang Y."/>
            <person name="Zhang S."/>
            <person name="Jiang F."/>
            <person name="Zhang X."/>
            <person name="Ren Y."/>
            <person name="Wang B."/>
            <person name="Wang S."/>
            <person name="Lu Y."/>
            <person name="Wu K."/>
            <person name="Fan W."/>
            <person name="Wang G."/>
        </authorList>
    </citation>
    <scope>NUCLEOTIDE SEQUENCE</scope>
    <source>
        <strain evidence="7">12Hb</strain>
    </source>
</reference>
<evidence type="ECO:0000313" key="7">
    <source>
        <dbReference type="EMBL" id="KAF6207278.1"/>
    </source>
</evidence>
<comment type="subcellular location">
    <subcellularLocation>
        <location evidence="1">Secreted</location>
    </subcellularLocation>
</comment>
<keyword evidence="5" id="KW-0732">Signal</keyword>
<dbReference type="GO" id="GO:0005576">
    <property type="term" value="C:extracellular region"/>
    <property type="evidence" value="ECO:0007669"/>
    <property type="project" value="UniProtKB-SubCell"/>
</dbReference>
<dbReference type="Pfam" id="PF00019">
    <property type="entry name" value="TGF_beta"/>
    <property type="match status" value="1"/>
</dbReference>
<sequence>MKTSTLISSVLLFYIAEAQLTGDSSRPKKPTNVSQTEYETRMEEYQRITKGTPQEREFQPGIEPSESYPKPDGVSLKFRSPNFEKAEGILFKALISRARYVKVYQTMESGEEVEVKSMDIKSYPLWIDAFLERTTVINVRISCGSGCEIQYPKTNVQYATLRPPRNSEPADKKKRICTPTQDAADPCCFTPYRAKFEDLAKAGMDPIVAPPYIDASFCGNYFCWEHPSNAYTTIKNHVLHNPGDPPQSDCAPTVYAPLQVVKVDPNNPDKLLVMNWKTAIAKECGCI</sequence>
<comment type="similarity">
    <text evidence="3">Belongs to the TGF-beta family.</text>
</comment>
<evidence type="ECO:0000259" key="6">
    <source>
        <dbReference type="PROSITE" id="PS51362"/>
    </source>
</evidence>
<organism evidence="7 8">
    <name type="scientific">Apolygus lucorum</name>
    <name type="common">Small green plant bug</name>
    <name type="synonym">Lygocoris lucorum</name>
    <dbReference type="NCBI Taxonomy" id="248454"/>
    <lineage>
        <taxon>Eukaryota</taxon>
        <taxon>Metazoa</taxon>
        <taxon>Ecdysozoa</taxon>
        <taxon>Arthropoda</taxon>
        <taxon>Hexapoda</taxon>
        <taxon>Insecta</taxon>
        <taxon>Pterygota</taxon>
        <taxon>Neoptera</taxon>
        <taxon>Paraneoptera</taxon>
        <taxon>Hemiptera</taxon>
        <taxon>Heteroptera</taxon>
        <taxon>Panheteroptera</taxon>
        <taxon>Cimicomorpha</taxon>
        <taxon>Miridae</taxon>
        <taxon>Mirini</taxon>
        <taxon>Apolygus</taxon>
    </lineage>
</organism>